<evidence type="ECO:0000313" key="1">
    <source>
        <dbReference type="EMBL" id="OJJ34777.1"/>
    </source>
</evidence>
<dbReference type="EMBL" id="KV878212">
    <property type="protein sequence ID" value="OJJ34777.1"/>
    <property type="molecule type" value="Genomic_DNA"/>
</dbReference>
<dbReference type="RefSeq" id="XP_040688453.1">
    <property type="nucleotide sequence ID" value="XM_040836997.1"/>
</dbReference>
<dbReference type="GeneID" id="63752845"/>
<keyword evidence="2" id="KW-1185">Reference proteome</keyword>
<accession>A0A1L9RIU9</accession>
<evidence type="ECO:0008006" key="3">
    <source>
        <dbReference type="Google" id="ProtNLM"/>
    </source>
</evidence>
<reference evidence="2" key="1">
    <citation type="journal article" date="2017" name="Genome Biol.">
        <title>Comparative genomics reveals high biological diversity and specific adaptations in the industrially and medically important fungal genus Aspergillus.</title>
        <authorList>
            <person name="de Vries R.P."/>
            <person name="Riley R."/>
            <person name="Wiebenga A."/>
            <person name="Aguilar-Osorio G."/>
            <person name="Amillis S."/>
            <person name="Uchima C.A."/>
            <person name="Anderluh G."/>
            <person name="Asadollahi M."/>
            <person name="Askin M."/>
            <person name="Barry K."/>
            <person name="Battaglia E."/>
            <person name="Bayram O."/>
            <person name="Benocci T."/>
            <person name="Braus-Stromeyer S.A."/>
            <person name="Caldana C."/>
            <person name="Canovas D."/>
            <person name="Cerqueira G.C."/>
            <person name="Chen F."/>
            <person name="Chen W."/>
            <person name="Choi C."/>
            <person name="Clum A."/>
            <person name="Dos Santos R.A."/>
            <person name="Damasio A.R."/>
            <person name="Diallinas G."/>
            <person name="Emri T."/>
            <person name="Fekete E."/>
            <person name="Flipphi M."/>
            <person name="Freyberg S."/>
            <person name="Gallo A."/>
            <person name="Gournas C."/>
            <person name="Habgood R."/>
            <person name="Hainaut M."/>
            <person name="Harispe M.L."/>
            <person name="Henrissat B."/>
            <person name="Hilden K.S."/>
            <person name="Hope R."/>
            <person name="Hossain A."/>
            <person name="Karabika E."/>
            <person name="Karaffa L."/>
            <person name="Karanyi Z."/>
            <person name="Krasevec N."/>
            <person name="Kuo A."/>
            <person name="Kusch H."/>
            <person name="LaButti K."/>
            <person name="Lagendijk E.L."/>
            <person name="Lapidus A."/>
            <person name="Levasseur A."/>
            <person name="Lindquist E."/>
            <person name="Lipzen A."/>
            <person name="Logrieco A.F."/>
            <person name="MacCabe A."/>
            <person name="Maekelae M.R."/>
            <person name="Malavazi I."/>
            <person name="Melin P."/>
            <person name="Meyer V."/>
            <person name="Mielnichuk N."/>
            <person name="Miskei M."/>
            <person name="Molnar A.P."/>
            <person name="Mule G."/>
            <person name="Ngan C.Y."/>
            <person name="Orejas M."/>
            <person name="Orosz E."/>
            <person name="Ouedraogo J.P."/>
            <person name="Overkamp K.M."/>
            <person name="Park H.-S."/>
            <person name="Perrone G."/>
            <person name="Piumi F."/>
            <person name="Punt P.J."/>
            <person name="Ram A.F."/>
            <person name="Ramon A."/>
            <person name="Rauscher S."/>
            <person name="Record E."/>
            <person name="Riano-Pachon D.M."/>
            <person name="Robert V."/>
            <person name="Roehrig J."/>
            <person name="Ruller R."/>
            <person name="Salamov A."/>
            <person name="Salih N.S."/>
            <person name="Samson R.A."/>
            <person name="Sandor E."/>
            <person name="Sanguinetti M."/>
            <person name="Schuetze T."/>
            <person name="Sepcic K."/>
            <person name="Shelest E."/>
            <person name="Sherlock G."/>
            <person name="Sophianopoulou V."/>
            <person name="Squina F.M."/>
            <person name="Sun H."/>
            <person name="Susca A."/>
            <person name="Todd R.B."/>
            <person name="Tsang A."/>
            <person name="Unkles S.E."/>
            <person name="van de Wiele N."/>
            <person name="van Rossen-Uffink D."/>
            <person name="Oliveira J.V."/>
            <person name="Vesth T.C."/>
            <person name="Visser J."/>
            <person name="Yu J.-H."/>
            <person name="Zhou M."/>
            <person name="Andersen M.R."/>
            <person name="Archer D.B."/>
            <person name="Baker S.E."/>
            <person name="Benoit I."/>
            <person name="Brakhage A.A."/>
            <person name="Braus G.H."/>
            <person name="Fischer R."/>
            <person name="Frisvad J.C."/>
            <person name="Goldman G.H."/>
            <person name="Houbraken J."/>
            <person name="Oakley B."/>
            <person name="Pocsi I."/>
            <person name="Scazzocchio C."/>
            <person name="Seiboth B."/>
            <person name="vanKuyk P.A."/>
            <person name="Wortman J."/>
            <person name="Dyer P.S."/>
            <person name="Grigoriev I.V."/>
        </authorList>
    </citation>
    <scope>NUCLEOTIDE SEQUENCE [LARGE SCALE GENOMIC DNA]</scope>
    <source>
        <strain evidence="2">DTO 134E9</strain>
    </source>
</reference>
<protein>
    <recommendedName>
        <fullName evidence="3">DUF4219 domain-containing protein</fullName>
    </recommendedName>
</protein>
<dbReference type="Proteomes" id="UP000184383">
    <property type="component" value="Unassembled WGS sequence"/>
</dbReference>
<dbReference type="OrthoDB" id="4482003at2759"/>
<name>A0A1L9RIU9_ASPWE</name>
<dbReference type="VEuPathDB" id="FungiDB:ASPWEDRAFT_476907"/>
<proteinExistence type="predicted"/>
<dbReference type="AlphaFoldDB" id="A0A1L9RIU9"/>
<dbReference type="STRING" id="1073089.A0A1L9RIU9"/>
<gene>
    <name evidence="1" type="ORF">ASPWEDRAFT_476907</name>
</gene>
<sequence>MSPTQADNLPAEPIKLNPIRETLYDENNYWTWLSKIKSALETHNLQDLTNPTIPRPIDPSPQYEHWKRTSQHVGLWLRMNLSPAVLKTLKTTLYADDTFSIIQTLILGDMSVRPKQVWKKAISTRRCQFATVEEYVETFRLLVHEANVLKAPISGYCAAMLLLGEVRGEMPLWACLMELKVTGDEEPVEMTETEFGGLCEGVLGQLRVKRRIEAVCN</sequence>
<evidence type="ECO:0000313" key="2">
    <source>
        <dbReference type="Proteomes" id="UP000184383"/>
    </source>
</evidence>
<organism evidence="1 2">
    <name type="scientific">Aspergillus wentii DTO 134E9</name>
    <dbReference type="NCBI Taxonomy" id="1073089"/>
    <lineage>
        <taxon>Eukaryota</taxon>
        <taxon>Fungi</taxon>
        <taxon>Dikarya</taxon>
        <taxon>Ascomycota</taxon>
        <taxon>Pezizomycotina</taxon>
        <taxon>Eurotiomycetes</taxon>
        <taxon>Eurotiomycetidae</taxon>
        <taxon>Eurotiales</taxon>
        <taxon>Aspergillaceae</taxon>
        <taxon>Aspergillus</taxon>
        <taxon>Aspergillus subgen. Cremei</taxon>
    </lineage>
</organism>